<name>A0A922I3I5_DERFA</name>
<dbReference type="EMBL" id="ASGP02000002">
    <property type="protein sequence ID" value="KAH9520877.1"/>
    <property type="molecule type" value="Genomic_DNA"/>
</dbReference>
<comment type="caution">
    <text evidence="1">The sequence shown here is derived from an EMBL/GenBank/DDBJ whole genome shotgun (WGS) entry which is preliminary data.</text>
</comment>
<accession>A0A922I3I5</accession>
<gene>
    <name evidence="1" type="ORF">DERF_004561</name>
</gene>
<sequence>MVTNVPSLTSPNATTLKATGNVLFERQCVGSAEQMMFGDPVRTSSPGCSVITSLSNLSPGNRKSVMILYNLNYFKKNDNGDEKRFDQANKKNFNSDFDLDF</sequence>
<protein>
    <submittedName>
        <fullName evidence="1">Uncharacterized protein</fullName>
    </submittedName>
</protein>
<evidence type="ECO:0000313" key="1">
    <source>
        <dbReference type="EMBL" id="KAH9520877.1"/>
    </source>
</evidence>
<evidence type="ECO:0000313" key="2">
    <source>
        <dbReference type="Proteomes" id="UP000790347"/>
    </source>
</evidence>
<proteinExistence type="predicted"/>
<reference evidence="1" key="1">
    <citation type="submission" date="2013-05" db="EMBL/GenBank/DDBJ databases">
        <authorList>
            <person name="Yim A.K.Y."/>
            <person name="Chan T.F."/>
            <person name="Ji K.M."/>
            <person name="Liu X.Y."/>
            <person name="Zhou J.W."/>
            <person name="Li R.Q."/>
            <person name="Yang K.Y."/>
            <person name="Li J."/>
            <person name="Li M."/>
            <person name="Law P.T.W."/>
            <person name="Wu Y.L."/>
            <person name="Cai Z.L."/>
            <person name="Qin H."/>
            <person name="Bao Y."/>
            <person name="Leung R.K.K."/>
            <person name="Ng P.K.S."/>
            <person name="Zou J."/>
            <person name="Zhong X.J."/>
            <person name="Ran P.X."/>
            <person name="Zhong N.S."/>
            <person name="Liu Z.G."/>
            <person name="Tsui S.K.W."/>
        </authorList>
    </citation>
    <scope>NUCLEOTIDE SEQUENCE</scope>
    <source>
        <strain evidence="1">Derf</strain>
        <tissue evidence="1">Whole organism</tissue>
    </source>
</reference>
<dbReference type="AlphaFoldDB" id="A0A922I3I5"/>
<reference evidence="1" key="2">
    <citation type="journal article" date="2022" name="Res Sq">
        <title>Comparative Genomics Reveals Insights into the Divergent Evolution of Astigmatic Mites and Household Pest Adaptations.</title>
        <authorList>
            <person name="Xiong Q."/>
            <person name="Wan A.T.-Y."/>
            <person name="Liu X.-Y."/>
            <person name="Fung C.S.-H."/>
            <person name="Xiao X."/>
            <person name="Malainual N."/>
            <person name="Hou J."/>
            <person name="Wang L."/>
            <person name="Wang M."/>
            <person name="Yang K."/>
            <person name="Cui Y."/>
            <person name="Leung E."/>
            <person name="Nong W."/>
            <person name="Shin S.-K."/>
            <person name="Au S."/>
            <person name="Jeong K.Y."/>
            <person name="Chew F.T."/>
            <person name="Hui J."/>
            <person name="Leung T.F."/>
            <person name="Tungtrongchitr A."/>
            <person name="Zhong N."/>
            <person name="Liu Z."/>
            <person name="Tsui S."/>
        </authorList>
    </citation>
    <scope>NUCLEOTIDE SEQUENCE</scope>
    <source>
        <strain evidence="1">Derf</strain>
        <tissue evidence="1">Whole organism</tissue>
    </source>
</reference>
<dbReference type="Proteomes" id="UP000790347">
    <property type="component" value="Unassembled WGS sequence"/>
</dbReference>
<keyword evidence="2" id="KW-1185">Reference proteome</keyword>
<organism evidence="1 2">
    <name type="scientific">Dermatophagoides farinae</name>
    <name type="common">American house dust mite</name>
    <dbReference type="NCBI Taxonomy" id="6954"/>
    <lineage>
        <taxon>Eukaryota</taxon>
        <taxon>Metazoa</taxon>
        <taxon>Ecdysozoa</taxon>
        <taxon>Arthropoda</taxon>
        <taxon>Chelicerata</taxon>
        <taxon>Arachnida</taxon>
        <taxon>Acari</taxon>
        <taxon>Acariformes</taxon>
        <taxon>Sarcoptiformes</taxon>
        <taxon>Astigmata</taxon>
        <taxon>Psoroptidia</taxon>
        <taxon>Analgoidea</taxon>
        <taxon>Pyroglyphidae</taxon>
        <taxon>Dermatophagoidinae</taxon>
        <taxon>Dermatophagoides</taxon>
    </lineage>
</organism>